<feature type="domain" description="Protein kinase" evidence="10">
    <location>
        <begin position="13"/>
        <end position="265"/>
    </location>
</feature>
<dbReference type="PANTHER" id="PTHR43289:SF6">
    <property type="entry name" value="SERINE_THREONINE-PROTEIN KINASE NEKL-3"/>
    <property type="match status" value="1"/>
</dbReference>
<dbReference type="AlphaFoldDB" id="A0A4V2NZK5"/>
<dbReference type="PROSITE" id="PS00108">
    <property type="entry name" value="PROTEIN_KINASE_ST"/>
    <property type="match status" value="1"/>
</dbReference>
<evidence type="ECO:0000313" key="12">
    <source>
        <dbReference type="Proteomes" id="UP000295453"/>
    </source>
</evidence>
<feature type="region of interest" description="Disordered" evidence="8">
    <location>
        <begin position="340"/>
        <end position="393"/>
    </location>
</feature>
<proteinExistence type="predicted"/>
<dbReference type="Gene3D" id="1.10.510.10">
    <property type="entry name" value="Transferase(Phosphotransferase) domain 1"/>
    <property type="match status" value="1"/>
</dbReference>
<dbReference type="InterPro" id="IPR011009">
    <property type="entry name" value="Kinase-like_dom_sf"/>
</dbReference>
<keyword evidence="6 7" id="KW-0067">ATP-binding</keyword>
<dbReference type="EC" id="2.7.11.1" evidence="1"/>
<name>A0A4V2NZK5_9ACTN</name>
<organism evidence="11 12">
    <name type="scientific">Nocardioides jejuensis</name>
    <dbReference type="NCBI Taxonomy" id="2502782"/>
    <lineage>
        <taxon>Bacteria</taxon>
        <taxon>Bacillati</taxon>
        <taxon>Actinomycetota</taxon>
        <taxon>Actinomycetes</taxon>
        <taxon>Propionibacteriales</taxon>
        <taxon>Nocardioidaceae</taxon>
        <taxon>Nocardioides</taxon>
    </lineage>
</organism>
<dbReference type="InterPro" id="IPR017441">
    <property type="entry name" value="Protein_kinase_ATP_BS"/>
</dbReference>
<evidence type="ECO:0000256" key="5">
    <source>
        <dbReference type="ARBA" id="ARBA00022777"/>
    </source>
</evidence>
<feature type="compositionally biased region" description="Polar residues" evidence="8">
    <location>
        <begin position="344"/>
        <end position="353"/>
    </location>
</feature>
<keyword evidence="4 7" id="KW-0547">Nucleotide-binding</keyword>
<evidence type="ECO:0000259" key="10">
    <source>
        <dbReference type="PROSITE" id="PS50011"/>
    </source>
</evidence>
<feature type="compositionally biased region" description="Basic residues" evidence="8">
    <location>
        <begin position="374"/>
        <end position="393"/>
    </location>
</feature>
<comment type="caution">
    <text evidence="11">The sequence shown here is derived from an EMBL/GenBank/DDBJ whole genome shotgun (WGS) entry which is preliminary data.</text>
</comment>
<evidence type="ECO:0000256" key="3">
    <source>
        <dbReference type="ARBA" id="ARBA00022679"/>
    </source>
</evidence>
<dbReference type="RefSeq" id="WP_131582544.1">
    <property type="nucleotide sequence ID" value="NZ_SJZJ01000008.1"/>
</dbReference>
<dbReference type="InterPro" id="IPR000719">
    <property type="entry name" value="Prot_kinase_dom"/>
</dbReference>
<feature type="transmembrane region" description="Helical" evidence="9">
    <location>
        <begin position="285"/>
        <end position="305"/>
    </location>
</feature>
<dbReference type="EMBL" id="SJZJ01000008">
    <property type="protein sequence ID" value="TCJ29452.1"/>
    <property type="molecule type" value="Genomic_DNA"/>
</dbReference>
<dbReference type="GO" id="GO:0005524">
    <property type="term" value="F:ATP binding"/>
    <property type="evidence" value="ECO:0007669"/>
    <property type="project" value="UniProtKB-UniRule"/>
</dbReference>
<dbReference type="OrthoDB" id="9762169at2"/>
<evidence type="ECO:0000313" key="11">
    <source>
        <dbReference type="EMBL" id="TCJ29452.1"/>
    </source>
</evidence>
<dbReference type="Pfam" id="PF00069">
    <property type="entry name" value="Pkinase"/>
    <property type="match status" value="1"/>
</dbReference>
<evidence type="ECO:0000256" key="2">
    <source>
        <dbReference type="ARBA" id="ARBA00022527"/>
    </source>
</evidence>
<protein>
    <recommendedName>
        <fullName evidence="1">non-specific serine/threonine protein kinase</fullName>
        <ecNumber evidence="1">2.7.11.1</ecNumber>
    </recommendedName>
</protein>
<keyword evidence="3" id="KW-0808">Transferase</keyword>
<feature type="binding site" evidence="7">
    <location>
        <position position="42"/>
    </location>
    <ligand>
        <name>ATP</name>
        <dbReference type="ChEBI" id="CHEBI:30616"/>
    </ligand>
</feature>
<evidence type="ECO:0000256" key="9">
    <source>
        <dbReference type="SAM" id="Phobius"/>
    </source>
</evidence>
<keyword evidence="9" id="KW-0812">Transmembrane</keyword>
<dbReference type="PROSITE" id="PS50011">
    <property type="entry name" value="PROTEIN_KINASE_DOM"/>
    <property type="match status" value="1"/>
</dbReference>
<dbReference type="SUPFAM" id="SSF56112">
    <property type="entry name" value="Protein kinase-like (PK-like)"/>
    <property type="match status" value="1"/>
</dbReference>
<keyword evidence="12" id="KW-1185">Reference proteome</keyword>
<evidence type="ECO:0000256" key="7">
    <source>
        <dbReference type="PROSITE-ProRule" id="PRU10141"/>
    </source>
</evidence>
<keyword evidence="5 11" id="KW-0418">Kinase</keyword>
<feature type="transmembrane region" description="Helical" evidence="9">
    <location>
        <begin position="312"/>
        <end position="332"/>
    </location>
</feature>
<dbReference type="SMART" id="SM00220">
    <property type="entry name" value="S_TKc"/>
    <property type="match status" value="1"/>
</dbReference>
<reference evidence="11 12" key="1">
    <citation type="submission" date="2019-03" db="EMBL/GenBank/DDBJ databases">
        <authorList>
            <person name="Kim M.K.M."/>
        </authorList>
    </citation>
    <scope>NUCLEOTIDE SEQUENCE [LARGE SCALE GENOMIC DNA]</scope>
    <source>
        <strain evidence="11 12">18JY15-6</strain>
    </source>
</reference>
<evidence type="ECO:0000256" key="1">
    <source>
        <dbReference type="ARBA" id="ARBA00012513"/>
    </source>
</evidence>
<dbReference type="Gene3D" id="3.30.200.20">
    <property type="entry name" value="Phosphorylase Kinase, domain 1"/>
    <property type="match status" value="1"/>
</dbReference>
<evidence type="ECO:0000256" key="8">
    <source>
        <dbReference type="SAM" id="MobiDB-lite"/>
    </source>
</evidence>
<accession>A0A4V2NZK5</accession>
<evidence type="ECO:0000256" key="6">
    <source>
        <dbReference type="ARBA" id="ARBA00022840"/>
    </source>
</evidence>
<keyword evidence="9" id="KW-1133">Transmembrane helix</keyword>
<gene>
    <name evidence="11" type="ORF">EPD65_06950</name>
</gene>
<dbReference type="CDD" id="cd14014">
    <property type="entry name" value="STKc_PknB_like"/>
    <property type="match status" value="1"/>
</dbReference>
<dbReference type="PROSITE" id="PS00107">
    <property type="entry name" value="PROTEIN_KINASE_ATP"/>
    <property type="match status" value="1"/>
</dbReference>
<dbReference type="InterPro" id="IPR008271">
    <property type="entry name" value="Ser/Thr_kinase_AS"/>
</dbReference>
<dbReference type="Proteomes" id="UP000295453">
    <property type="component" value="Unassembled WGS sequence"/>
</dbReference>
<dbReference type="PANTHER" id="PTHR43289">
    <property type="entry name" value="MITOGEN-ACTIVATED PROTEIN KINASE KINASE KINASE 20-RELATED"/>
    <property type="match status" value="1"/>
</dbReference>
<dbReference type="GO" id="GO:0004674">
    <property type="term" value="F:protein serine/threonine kinase activity"/>
    <property type="evidence" value="ECO:0007669"/>
    <property type="project" value="UniProtKB-KW"/>
</dbReference>
<sequence length="393" mass="40132">MTVGSGSLVGERYRLGDLIGRGGMADVYRAVDERLGRAVAVKVLRLQADAGPDRARFSGEARTLARLGHPSIVTLLDAGLEDAHPWIAMELVEGTTLGHWFGRGPLRAAEVATVGQQVAESLAYAHASGVVHRDVKPGNILLAGDQRVLLADFGIAHVLDGATRHTAVGQSVGSPAWLAPEQAAAEPVSSATDVYSLGLVLLEALSGERAFSGTPTELVHARLAAPPVVPSSVPPGWAALLASMTALAPADRPAAAEVAARLAAFDGADLPPDPDATAPFAATRVLPAVRVAGAAAAGSALLAALATVPRRLLIAAAVALALLLVLVLWLALRGDPAPVAPHVSPSTSVTVKASPTPTHTAVATPPPTKQPVHSTKKPHGKHGAKGKGGKRKK</sequence>
<keyword evidence="9" id="KW-0472">Membrane</keyword>
<evidence type="ECO:0000256" key="4">
    <source>
        <dbReference type="ARBA" id="ARBA00022741"/>
    </source>
</evidence>
<keyword evidence="2 11" id="KW-0723">Serine/threonine-protein kinase</keyword>